<comment type="caution">
    <text evidence="2">The sequence shown here is derived from an EMBL/GenBank/DDBJ whole genome shotgun (WGS) entry which is preliminary data.</text>
</comment>
<dbReference type="Proteomes" id="UP000022272">
    <property type="component" value="Unassembled WGS sequence"/>
</dbReference>
<keyword evidence="1" id="KW-0472">Membrane</keyword>
<dbReference type="EMBL" id="JGDM01000082">
    <property type="protein sequence ID" value="EXZ42940.1"/>
    <property type="molecule type" value="Genomic_DNA"/>
</dbReference>
<reference evidence="2 3" key="1">
    <citation type="submission" date="2014-02" db="EMBL/GenBank/DDBJ databases">
        <authorList>
            <person name="Sears C."/>
            <person name="Carroll K."/>
            <person name="Sack B.R."/>
            <person name="Qadri F."/>
            <person name="Myers L.L."/>
            <person name="Chung G.-T."/>
            <person name="Escheverria P."/>
            <person name="Fraser C.M."/>
            <person name="Sadzewicz L."/>
            <person name="Shefchek K.A."/>
            <person name="Tallon L."/>
            <person name="Das S.P."/>
            <person name="Daugherty S."/>
            <person name="Mongodin E.F."/>
        </authorList>
    </citation>
    <scope>NUCLEOTIDE SEQUENCE [LARGE SCALE GENOMIC DNA]</scope>
    <source>
        <strain evidence="2 3">2-F-2 #4</strain>
    </source>
</reference>
<gene>
    <name evidence="2" type="ORF">M076_3618</name>
</gene>
<evidence type="ECO:0000313" key="2">
    <source>
        <dbReference type="EMBL" id="EXZ42940.1"/>
    </source>
</evidence>
<name>A0A015Y902_BACFG</name>
<keyword evidence="1" id="KW-0812">Transmembrane</keyword>
<dbReference type="PANTHER" id="PTHR35810:SF1">
    <property type="entry name" value="CYTOPLASMIC PROTEIN"/>
    <property type="match status" value="1"/>
</dbReference>
<accession>A0A015Y902</accession>
<evidence type="ECO:0000256" key="1">
    <source>
        <dbReference type="SAM" id="Phobius"/>
    </source>
</evidence>
<dbReference type="PATRIC" id="fig|1339280.3.peg.3462"/>
<organism evidence="2 3">
    <name type="scientific">Bacteroides fragilis str. 2-F-2 #4</name>
    <dbReference type="NCBI Taxonomy" id="1339280"/>
    <lineage>
        <taxon>Bacteria</taxon>
        <taxon>Pseudomonadati</taxon>
        <taxon>Bacteroidota</taxon>
        <taxon>Bacteroidia</taxon>
        <taxon>Bacteroidales</taxon>
        <taxon>Bacteroidaceae</taxon>
        <taxon>Bacteroides</taxon>
    </lineage>
</organism>
<sequence length="125" mass="13872">MKREKITISEDGSVTLPSNPTETVWMQDFEITELFGVILSIIKSNIRAILKSSVVKDDLQHGGVVYGNLILPAYFGLDMIMALAFRINSPNAKLFREYILGKLYAVNTQSTPSVFIRIGHGGLIN</sequence>
<proteinExistence type="predicted"/>
<feature type="transmembrane region" description="Helical" evidence="1">
    <location>
        <begin position="65"/>
        <end position="85"/>
    </location>
</feature>
<protein>
    <submittedName>
        <fullName evidence="2">Uncharacterized protein</fullName>
    </submittedName>
</protein>
<dbReference type="RefSeq" id="WP_032571192.1">
    <property type="nucleotide sequence ID" value="NZ_JGDM01000082.1"/>
</dbReference>
<keyword evidence="1" id="KW-1133">Transmembrane helix</keyword>
<dbReference type="AlphaFoldDB" id="A0A015Y902"/>
<dbReference type="PANTHER" id="PTHR35810">
    <property type="entry name" value="CYTOPLASMIC PROTEIN-RELATED"/>
    <property type="match status" value="1"/>
</dbReference>
<evidence type="ECO:0000313" key="3">
    <source>
        <dbReference type="Proteomes" id="UP000022272"/>
    </source>
</evidence>